<dbReference type="InterPro" id="IPR006083">
    <property type="entry name" value="PRK/URK"/>
</dbReference>
<proteinExistence type="predicted"/>
<reference evidence="2 3" key="1">
    <citation type="submission" date="2016-10" db="EMBL/GenBank/DDBJ databases">
        <authorList>
            <person name="de Groot N.N."/>
        </authorList>
    </citation>
    <scope>NUCLEOTIDE SEQUENCE [LARGE SCALE GENOMIC DNA]</scope>
    <source>
        <strain evidence="2 3">DSM 2784</strain>
    </source>
</reference>
<dbReference type="InterPro" id="IPR003593">
    <property type="entry name" value="AAA+_ATPase"/>
</dbReference>
<dbReference type="SMART" id="SM00382">
    <property type="entry name" value="AAA"/>
    <property type="match status" value="1"/>
</dbReference>
<dbReference type="SUPFAM" id="SSF52540">
    <property type="entry name" value="P-loop containing nucleoside triphosphate hydrolases"/>
    <property type="match status" value="1"/>
</dbReference>
<dbReference type="Gene3D" id="3.30.980.10">
    <property type="entry name" value="Threonyl-trna Synthetase, Chain A, domain 2"/>
    <property type="match status" value="1"/>
</dbReference>
<evidence type="ECO:0000313" key="2">
    <source>
        <dbReference type="EMBL" id="SCZ81272.1"/>
    </source>
</evidence>
<dbReference type="AlphaFoldDB" id="A0A1G5S4D6"/>
<dbReference type="Gene3D" id="3.40.50.300">
    <property type="entry name" value="P-loop containing nucleotide triphosphate hydrolases"/>
    <property type="match status" value="1"/>
</dbReference>
<evidence type="ECO:0000259" key="1">
    <source>
        <dbReference type="SMART" id="SM00382"/>
    </source>
</evidence>
<dbReference type="Pfam" id="PF00485">
    <property type="entry name" value="PRK"/>
    <property type="match status" value="1"/>
</dbReference>
<dbReference type="GO" id="GO:0016301">
    <property type="term" value="F:kinase activity"/>
    <property type="evidence" value="ECO:0007669"/>
    <property type="project" value="UniProtKB-KW"/>
</dbReference>
<keyword evidence="3" id="KW-1185">Reference proteome</keyword>
<evidence type="ECO:0000313" key="3">
    <source>
        <dbReference type="Proteomes" id="UP000199208"/>
    </source>
</evidence>
<feature type="domain" description="AAA+ ATPase" evidence="1">
    <location>
        <begin position="286"/>
        <end position="447"/>
    </location>
</feature>
<keyword evidence="2" id="KW-0808">Transferase</keyword>
<dbReference type="CDD" id="cd02028">
    <property type="entry name" value="UMPK_like"/>
    <property type="match status" value="1"/>
</dbReference>
<dbReference type="STRING" id="1120920.SAMN03080599_02697"/>
<dbReference type="Proteomes" id="UP000199208">
    <property type="component" value="Unassembled WGS sequence"/>
</dbReference>
<gene>
    <name evidence="2" type="ORF">SAMN03080599_02697</name>
</gene>
<sequence>MNVDKLITVNVEGQRLQLPEGTLIEAISDQFQANGRPLIVAAKVARSLRELTTSLTEDVTIEFIDLSNQDGVRIYQRSLLLVLIRAAIECFSDIHLTVEHSLNKGLYVEVHYERPLTDADVFEIRQRMADIIDSGELFMKERVSKAEAAQIFEDLRMGSKKRLLDYRKSDYINVYSLGWMKNYFYGYMVPSTRYLFLFDLKRYADGLILMHPDRFSQFTLPEYLEQEKLAQVYRESETWARILDVSYVYNLNDMIVSGQHPEMIRIAEALHEKKIAQIADQIQKSGKRVILIAGPSSSGKTTFAHRLMIQLRVNGLRPVTLGTDDYFVDRAHTPLDENGEYDFESLEAVDTQKFNEDVTRLLAGETVDLPTFNFLTGEREYNGRKLKIDADQPLVIEGIHGLNEKMTEIIDRQTKFKIYISALTQLNIDEHNRIPTTDSRLIRRIIRDHRTRGHSAGATIQRWPSVRRGEERNIFPFQEEADVMFNSSMVYELAILKKYAEPLLRSIDETCEESIEAKRLLKFLSYFVSIDSDQDVPATSILKEFIGGSCF</sequence>
<protein>
    <submittedName>
        <fullName evidence="2">Uridine kinase</fullName>
    </submittedName>
</protein>
<dbReference type="GO" id="GO:0005524">
    <property type="term" value="F:ATP binding"/>
    <property type="evidence" value="ECO:0007669"/>
    <property type="project" value="InterPro"/>
</dbReference>
<dbReference type="InterPro" id="IPR027417">
    <property type="entry name" value="P-loop_NTPase"/>
</dbReference>
<dbReference type="InterPro" id="IPR018163">
    <property type="entry name" value="Thr/Ala-tRNA-synth_IIc_edit"/>
</dbReference>
<dbReference type="SUPFAM" id="SSF55186">
    <property type="entry name" value="ThrRS/AlaRS common domain"/>
    <property type="match status" value="1"/>
</dbReference>
<accession>A0A1G5S4D6</accession>
<dbReference type="EMBL" id="FMWL01000017">
    <property type="protein sequence ID" value="SCZ81272.1"/>
    <property type="molecule type" value="Genomic_DNA"/>
</dbReference>
<organism evidence="2 3">
    <name type="scientific">Acidaminobacter hydrogenoformans DSM 2784</name>
    <dbReference type="NCBI Taxonomy" id="1120920"/>
    <lineage>
        <taxon>Bacteria</taxon>
        <taxon>Bacillati</taxon>
        <taxon>Bacillota</taxon>
        <taxon>Clostridia</taxon>
        <taxon>Peptostreptococcales</taxon>
        <taxon>Acidaminobacteraceae</taxon>
        <taxon>Acidaminobacter</taxon>
    </lineage>
</organism>
<name>A0A1G5S4D6_9FIRM</name>
<keyword evidence="2" id="KW-0418">Kinase</keyword>
<dbReference type="PANTHER" id="PTHR10285">
    <property type="entry name" value="URIDINE KINASE"/>
    <property type="match status" value="1"/>
</dbReference>